<evidence type="ECO:0000313" key="1">
    <source>
        <dbReference type="EMBL" id="KAF1958304.1"/>
    </source>
</evidence>
<dbReference type="Proteomes" id="UP000800035">
    <property type="component" value="Unassembled WGS sequence"/>
</dbReference>
<proteinExistence type="predicted"/>
<name>A0A6A5U115_9PLEO</name>
<accession>A0A6A5U115</accession>
<sequence length="152" mass="17302">MFLCSRTAISRLGTTVSSWRKHGMAESPQPCCPPTQSLLTTHLHIAPYFLFLTAPPFLYTPRPMHGPTPLLHRSPVPALFPRSIHAVSLTVLPKHSSPLLILPSFMRPMAWVAWLRSCQLFYIKPKHILLVRRSFLRSCTLAENGQHFYIAF</sequence>
<keyword evidence="2" id="KW-1185">Reference proteome</keyword>
<organism evidence="1 2">
    <name type="scientific">Byssothecium circinans</name>
    <dbReference type="NCBI Taxonomy" id="147558"/>
    <lineage>
        <taxon>Eukaryota</taxon>
        <taxon>Fungi</taxon>
        <taxon>Dikarya</taxon>
        <taxon>Ascomycota</taxon>
        <taxon>Pezizomycotina</taxon>
        <taxon>Dothideomycetes</taxon>
        <taxon>Pleosporomycetidae</taxon>
        <taxon>Pleosporales</taxon>
        <taxon>Massarineae</taxon>
        <taxon>Massarinaceae</taxon>
        <taxon>Byssothecium</taxon>
    </lineage>
</organism>
<dbReference type="EMBL" id="ML976987">
    <property type="protein sequence ID" value="KAF1958304.1"/>
    <property type="molecule type" value="Genomic_DNA"/>
</dbReference>
<gene>
    <name evidence="1" type="ORF">CC80DRAFT_28147</name>
</gene>
<reference evidence="1" key="1">
    <citation type="journal article" date="2020" name="Stud. Mycol.">
        <title>101 Dothideomycetes genomes: a test case for predicting lifestyles and emergence of pathogens.</title>
        <authorList>
            <person name="Haridas S."/>
            <person name="Albert R."/>
            <person name="Binder M."/>
            <person name="Bloem J."/>
            <person name="Labutti K."/>
            <person name="Salamov A."/>
            <person name="Andreopoulos B."/>
            <person name="Baker S."/>
            <person name="Barry K."/>
            <person name="Bills G."/>
            <person name="Bluhm B."/>
            <person name="Cannon C."/>
            <person name="Castanera R."/>
            <person name="Culley D."/>
            <person name="Daum C."/>
            <person name="Ezra D."/>
            <person name="Gonzalez J."/>
            <person name="Henrissat B."/>
            <person name="Kuo A."/>
            <person name="Liang C."/>
            <person name="Lipzen A."/>
            <person name="Lutzoni F."/>
            <person name="Magnuson J."/>
            <person name="Mondo S."/>
            <person name="Nolan M."/>
            <person name="Ohm R."/>
            <person name="Pangilinan J."/>
            <person name="Park H.-J."/>
            <person name="Ramirez L."/>
            <person name="Alfaro M."/>
            <person name="Sun H."/>
            <person name="Tritt A."/>
            <person name="Yoshinaga Y."/>
            <person name="Zwiers L.-H."/>
            <person name="Turgeon B."/>
            <person name="Goodwin S."/>
            <person name="Spatafora J."/>
            <person name="Crous P."/>
            <person name="Grigoriev I."/>
        </authorList>
    </citation>
    <scope>NUCLEOTIDE SEQUENCE</scope>
    <source>
        <strain evidence="1">CBS 675.92</strain>
    </source>
</reference>
<evidence type="ECO:0000313" key="2">
    <source>
        <dbReference type="Proteomes" id="UP000800035"/>
    </source>
</evidence>
<protein>
    <submittedName>
        <fullName evidence="1">Uncharacterized protein</fullName>
    </submittedName>
</protein>
<dbReference type="AlphaFoldDB" id="A0A6A5U115"/>